<feature type="transmembrane region" description="Helical" evidence="5">
    <location>
        <begin position="54"/>
        <end position="72"/>
    </location>
</feature>
<feature type="transmembrane region" description="Helical" evidence="5">
    <location>
        <begin position="333"/>
        <end position="364"/>
    </location>
</feature>
<evidence type="ECO:0000313" key="7">
    <source>
        <dbReference type="EMBL" id="ADN16782.1"/>
    </source>
</evidence>
<feature type="transmembrane region" description="Helical" evidence="5">
    <location>
        <begin position="110"/>
        <end position="131"/>
    </location>
</feature>
<feature type="transmembrane region" description="Helical" evidence="5">
    <location>
        <begin position="405"/>
        <end position="421"/>
    </location>
</feature>
<dbReference type="InterPro" id="IPR007016">
    <property type="entry name" value="O-antigen_ligase-rel_domated"/>
</dbReference>
<evidence type="ECO:0000256" key="5">
    <source>
        <dbReference type="SAM" id="Phobius"/>
    </source>
</evidence>
<keyword evidence="4 5" id="KW-0472">Membrane</keyword>
<name>E0UH68_GLOV7</name>
<dbReference type="KEGG" id="cyj:Cyan7822_4891"/>
<accession>E0UH68</accession>
<feature type="transmembrane region" description="Helical" evidence="5">
    <location>
        <begin position="197"/>
        <end position="214"/>
    </location>
</feature>
<evidence type="ECO:0000256" key="3">
    <source>
        <dbReference type="ARBA" id="ARBA00022989"/>
    </source>
</evidence>
<dbReference type="Proteomes" id="UP000008206">
    <property type="component" value="Chromosome"/>
</dbReference>
<evidence type="ECO:0000256" key="4">
    <source>
        <dbReference type="ARBA" id="ARBA00023136"/>
    </source>
</evidence>
<dbReference type="AlphaFoldDB" id="E0UH68"/>
<feature type="domain" description="O-antigen ligase-related" evidence="6">
    <location>
        <begin position="205"/>
        <end position="349"/>
    </location>
</feature>
<feature type="transmembrane region" description="Helical" evidence="5">
    <location>
        <begin position="220"/>
        <end position="235"/>
    </location>
</feature>
<dbReference type="OrthoDB" id="547142at2"/>
<evidence type="ECO:0000313" key="8">
    <source>
        <dbReference type="Proteomes" id="UP000008206"/>
    </source>
</evidence>
<feature type="transmembrane region" description="Helical" evidence="5">
    <location>
        <begin position="157"/>
        <end position="176"/>
    </location>
</feature>
<evidence type="ECO:0000259" key="6">
    <source>
        <dbReference type="Pfam" id="PF04932"/>
    </source>
</evidence>
<dbReference type="STRING" id="497965.Cyan7822_4891"/>
<dbReference type="RefSeq" id="WP_013324820.1">
    <property type="nucleotide sequence ID" value="NC_014501.1"/>
</dbReference>
<evidence type="ECO:0000256" key="1">
    <source>
        <dbReference type="ARBA" id="ARBA00004141"/>
    </source>
</evidence>
<organism evidence="7 8">
    <name type="scientific">Gloeothece verrucosa (strain PCC 7822)</name>
    <name type="common">Cyanothece sp. (strain PCC 7822)</name>
    <dbReference type="NCBI Taxonomy" id="497965"/>
    <lineage>
        <taxon>Bacteria</taxon>
        <taxon>Bacillati</taxon>
        <taxon>Cyanobacteriota</taxon>
        <taxon>Cyanophyceae</taxon>
        <taxon>Oscillatoriophycideae</taxon>
        <taxon>Chroococcales</taxon>
        <taxon>Aphanothecaceae</taxon>
        <taxon>Gloeothece</taxon>
        <taxon>Gloeothece verrucosa</taxon>
    </lineage>
</organism>
<keyword evidence="8" id="KW-1185">Reference proteome</keyword>
<dbReference type="GO" id="GO:0016020">
    <property type="term" value="C:membrane"/>
    <property type="evidence" value="ECO:0007669"/>
    <property type="project" value="UniProtKB-SubCell"/>
</dbReference>
<protein>
    <submittedName>
        <fullName evidence="7">O-antigen polymerase</fullName>
    </submittedName>
</protein>
<feature type="transmembrane region" description="Helical" evidence="5">
    <location>
        <begin position="240"/>
        <end position="257"/>
    </location>
</feature>
<dbReference type="Pfam" id="PF04932">
    <property type="entry name" value="Wzy_C"/>
    <property type="match status" value="1"/>
</dbReference>
<comment type="subcellular location">
    <subcellularLocation>
        <location evidence="1">Membrane</location>
        <topology evidence="1">Multi-pass membrane protein</topology>
    </subcellularLocation>
</comment>
<dbReference type="EMBL" id="CP002198">
    <property type="protein sequence ID" value="ADN16782.1"/>
    <property type="molecule type" value="Genomic_DNA"/>
</dbReference>
<evidence type="ECO:0000256" key="2">
    <source>
        <dbReference type="ARBA" id="ARBA00022692"/>
    </source>
</evidence>
<dbReference type="eggNOG" id="COG3307">
    <property type="taxonomic scope" value="Bacteria"/>
</dbReference>
<keyword evidence="2 5" id="KW-0812">Transmembrane</keyword>
<reference evidence="8" key="1">
    <citation type="journal article" date="2011" name="MBio">
        <title>Novel metabolic attributes of the genus Cyanothece, comprising a group of unicellular nitrogen-fixing Cyanobacteria.</title>
        <authorList>
            <person name="Bandyopadhyay A."/>
            <person name="Elvitigala T."/>
            <person name="Welsh E."/>
            <person name="Stockel J."/>
            <person name="Liberton M."/>
            <person name="Min H."/>
            <person name="Sherman L.A."/>
            <person name="Pakrasi H.B."/>
        </authorList>
    </citation>
    <scope>NUCLEOTIDE SEQUENCE [LARGE SCALE GENOMIC DNA]</scope>
    <source>
        <strain evidence="8">PCC 7822</strain>
    </source>
</reference>
<dbReference type="InterPro" id="IPR051533">
    <property type="entry name" value="WaaL-like"/>
</dbReference>
<dbReference type="HOGENOM" id="CLU_052475_0_0_3"/>
<dbReference type="PANTHER" id="PTHR37422:SF13">
    <property type="entry name" value="LIPOPOLYSACCHARIDE BIOSYNTHESIS PROTEIN PA4999-RELATED"/>
    <property type="match status" value="1"/>
</dbReference>
<feature type="transmembrane region" description="Helical" evidence="5">
    <location>
        <begin position="20"/>
        <end position="42"/>
    </location>
</feature>
<feature type="transmembrane region" description="Helical" evidence="5">
    <location>
        <begin position="78"/>
        <end position="98"/>
    </location>
</feature>
<sequence length="428" mass="47922">MANSKKPYLTWQWNCVKISVLIFPLLTKFGALGLLIAAIGVFRDQYRLIIKYPLNWVIALFSLWLIITSGLASYPGEAFLGVANFLPFLIMLVTYTLLLETATHLRSLAWMLVIPSGIVVILGLGQLFLGWQLPPWVSFLSGELVPYGQPTGRMSSIFMYANLLGFYLLIVFILGLGLAIETYQQQREQKTQHLRRVLAFISVTVIADGVGLILTNSRNAWILALLAAVAFALYLGWRWIVTVIAVIAAAIAGASWGPSPIKEGLRTIVPAFFWARLSDKLYPDRPVETLRITQWKFALHLTSQRPLTGWGLRNFTPLYKSAMGLWLGHPHNLFLMLLAETGLVGTVLLSGLVGWILAQAILLLKLNWHNDPRNNLILFTYLVAFISCIVFNCFDITILDGKINVIGWLLLSALSGIVYSFRNFRSIL</sequence>
<keyword evidence="3 5" id="KW-1133">Transmembrane helix</keyword>
<feature type="transmembrane region" description="Helical" evidence="5">
    <location>
        <begin position="376"/>
        <end position="399"/>
    </location>
</feature>
<dbReference type="PANTHER" id="PTHR37422">
    <property type="entry name" value="TEICHURONIC ACID BIOSYNTHESIS PROTEIN TUAE"/>
    <property type="match status" value="1"/>
</dbReference>
<proteinExistence type="predicted"/>
<gene>
    <name evidence="7" type="ordered locus">Cyan7822_4891</name>
</gene>